<evidence type="ECO:0000313" key="5">
    <source>
        <dbReference type="EMBL" id="HAE5278584.1"/>
    </source>
</evidence>
<dbReference type="InterPro" id="IPR035919">
    <property type="entry name" value="EAL_sf"/>
</dbReference>
<dbReference type="InterPro" id="IPR001633">
    <property type="entry name" value="EAL_dom"/>
</dbReference>
<proteinExistence type="inferred from homology"/>
<evidence type="ECO:0000256" key="3">
    <source>
        <dbReference type="ARBA" id="ARBA00018009"/>
    </source>
</evidence>
<comment type="subunit">
    <text evidence="2">Interacts with FlhD in the FlhC(2)FlhD(4) heterohexamer, inhibiting its ability to activate transcription.</text>
</comment>
<protein>
    <recommendedName>
        <fullName evidence="3">Anti-FlhC(2)FlhD(4) factor YdiV</fullName>
    </recommendedName>
</protein>
<reference evidence="5" key="1">
    <citation type="journal article" date="2018" name="Genome Biol.">
        <title>SKESA: strategic k-mer extension for scrupulous assemblies.</title>
        <authorList>
            <person name="Souvorov A."/>
            <person name="Agarwala R."/>
            <person name="Lipman D.J."/>
        </authorList>
    </citation>
    <scope>NUCLEOTIDE SEQUENCE</scope>
    <source>
        <strain evidence="5">Salmonella enterica</strain>
    </source>
</reference>
<feature type="domain" description="EAL" evidence="4">
    <location>
        <begin position="1"/>
        <end position="77"/>
    </location>
</feature>
<accession>A0A732WMP1</accession>
<sequence length="77" mass="8955">MKSQLNILQGIMEKQFIPYIQPVVDAETERLIGGEVLMRWRKSDKEILTPEKFLQEAECAGLIIRMTCDLLEDIMDK</sequence>
<name>A0A732WMP1_SALEB</name>
<dbReference type="Gene3D" id="3.20.20.450">
    <property type="entry name" value="EAL domain"/>
    <property type="match status" value="1"/>
</dbReference>
<reference evidence="5" key="2">
    <citation type="submission" date="2018-07" db="EMBL/GenBank/DDBJ databases">
        <authorList>
            <consortium name="NCBI Pathogen Detection Project"/>
        </authorList>
    </citation>
    <scope>NUCLEOTIDE SEQUENCE</scope>
    <source>
        <strain evidence="5">Salmonella enterica</strain>
    </source>
</reference>
<dbReference type="PANTHER" id="PTHR33121">
    <property type="entry name" value="CYCLIC DI-GMP PHOSPHODIESTERASE PDEF"/>
    <property type="match status" value="1"/>
</dbReference>
<dbReference type="EMBL" id="DAASFG010000231">
    <property type="protein sequence ID" value="HAE5278584.1"/>
    <property type="molecule type" value="Genomic_DNA"/>
</dbReference>
<evidence type="ECO:0000259" key="4">
    <source>
        <dbReference type="PROSITE" id="PS50883"/>
    </source>
</evidence>
<dbReference type="PROSITE" id="PS50883">
    <property type="entry name" value="EAL"/>
    <property type="match status" value="1"/>
</dbReference>
<feature type="non-terminal residue" evidence="5">
    <location>
        <position position="77"/>
    </location>
</feature>
<dbReference type="GO" id="GO:0071111">
    <property type="term" value="F:cyclic-guanylate-specific phosphodiesterase activity"/>
    <property type="evidence" value="ECO:0007669"/>
    <property type="project" value="InterPro"/>
</dbReference>
<dbReference type="InterPro" id="IPR050706">
    <property type="entry name" value="Cyclic-di-GMP_PDE-like"/>
</dbReference>
<comment type="similarity">
    <text evidence="1">Belongs to the YdiV family.</text>
</comment>
<dbReference type="AlphaFoldDB" id="A0A732WMP1"/>
<dbReference type="Pfam" id="PF00563">
    <property type="entry name" value="EAL"/>
    <property type="match status" value="1"/>
</dbReference>
<gene>
    <name evidence="5" type="ORF">G4H66_004681</name>
</gene>
<evidence type="ECO:0000256" key="1">
    <source>
        <dbReference type="ARBA" id="ARBA00010927"/>
    </source>
</evidence>
<dbReference type="SUPFAM" id="SSF141868">
    <property type="entry name" value="EAL domain-like"/>
    <property type="match status" value="1"/>
</dbReference>
<comment type="caution">
    <text evidence="5">The sequence shown here is derived from an EMBL/GenBank/DDBJ whole genome shotgun (WGS) entry which is preliminary data.</text>
</comment>
<evidence type="ECO:0000256" key="2">
    <source>
        <dbReference type="ARBA" id="ARBA00011576"/>
    </source>
</evidence>
<dbReference type="PANTHER" id="PTHR33121:SF56">
    <property type="entry name" value="SIGNALLING PROTEIN WITH EAL AND C2 DOMAINS"/>
    <property type="match status" value="1"/>
</dbReference>
<organism evidence="5">
    <name type="scientific">Salmonella enterica subsp. enterica serovar Java</name>
    <dbReference type="NCBI Taxonomy" id="224729"/>
    <lineage>
        <taxon>Bacteria</taxon>
        <taxon>Pseudomonadati</taxon>
        <taxon>Pseudomonadota</taxon>
        <taxon>Gammaproteobacteria</taxon>
        <taxon>Enterobacterales</taxon>
        <taxon>Enterobacteriaceae</taxon>
        <taxon>Salmonella</taxon>
    </lineage>
</organism>